<dbReference type="Proteomes" id="UP000481153">
    <property type="component" value="Unassembled WGS sequence"/>
</dbReference>
<comment type="caution">
    <text evidence="2">The sequence shown here is derived from an EMBL/GenBank/DDBJ whole genome shotgun (WGS) entry which is preliminary data.</text>
</comment>
<evidence type="ECO:0000313" key="3">
    <source>
        <dbReference type="Proteomes" id="UP000481153"/>
    </source>
</evidence>
<evidence type="ECO:0000313" key="2">
    <source>
        <dbReference type="EMBL" id="KAF0725493.1"/>
    </source>
</evidence>
<keyword evidence="3" id="KW-1185">Reference proteome</keyword>
<gene>
    <name evidence="2" type="ORF">Ae201684_016056</name>
</gene>
<dbReference type="EMBL" id="VJMJ01000241">
    <property type="protein sequence ID" value="KAF0725493.1"/>
    <property type="molecule type" value="Genomic_DNA"/>
</dbReference>
<name>A0A6G0WDU6_9STRA</name>
<dbReference type="AlphaFoldDB" id="A0A6G0WDU6"/>
<reference evidence="2 3" key="1">
    <citation type="submission" date="2019-07" db="EMBL/GenBank/DDBJ databases">
        <title>Genomics analysis of Aphanomyces spp. identifies a new class of oomycete effector associated with host adaptation.</title>
        <authorList>
            <person name="Gaulin E."/>
        </authorList>
    </citation>
    <scope>NUCLEOTIDE SEQUENCE [LARGE SCALE GENOMIC DNA]</scope>
    <source>
        <strain evidence="2 3">ATCC 201684</strain>
    </source>
</reference>
<proteinExistence type="predicted"/>
<feature type="region of interest" description="Disordered" evidence="1">
    <location>
        <begin position="46"/>
        <end position="76"/>
    </location>
</feature>
<protein>
    <submittedName>
        <fullName evidence="2">Uncharacterized protein</fullName>
    </submittedName>
</protein>
<sequence length="162" mass="18388">MLQTSIRYDSPLELDILQLQQEIGISVKQDTQVEVKTASCQGDLVVKPSKEKDAKSSTSTAQQEREPEPTTPSRDMQLFQIQGKSRRLRRIAQFIDEDDDMNETIRVQVDGEEREWTPLDFAVFMGYIEIVKNLVENPKVNKMAKPASYVNKPTNAAGNSKQ</sequence>
<accession>A0A6G0WDU6</accession>
<organism evidence="2 3">
    <name type="scientific">Aphanomyces euteiches</name>
    <dbReference type="NCBI Taxonomy" id="100861"/>
    <lineage>
        <taxon>Eukaryota</taxon>
        <taxon>Sar</taxon>
        <taxon>Stramenopiles</taxon>
        <taxon>Oomycota</taxon>
        <taxon>Saprolegniomycetes</taxon>
        <taxon>Saprolegniales</taxon>
        <taxon>Verrucalvaceae</taxon>
        <taxon>Aphanomyces</taxon>
    </lineage>
</organism>
<dbReference type="VEuPathDB" id="FungiDB:AeMF1_010955"/>
<evidence type="ECO:0000256" key="1">
    <source>
        <dbReference type="SAM" id="MobiDB-lite"/>
    </source>
</evidence>